<evidence type="ECO:0000259" key="6">
    <source>
        <dbReference type="PROSITE" id="PS51194"/>
    </source>
</evidence>
<dbReference type="InterPro" id="IPR027417">
    <property type="entry name" value="P-loop_NTPase"/>
</dbReference>
<evidence type="ECO:0000256" key="3">
    <source>
        <dbReference type="ARBA" id="ARBA00022806"/>
    </source>
</evidence>
<feature type="domain" description="Helicase ATP-binding" evidence="5">
    <location>
        <begin position="1"/>
        <end position="169"/>
    </location>
</feature>
<keyword evidence="2" id="KW-0378">Hydrolase</keyword>
<dbReference type="InterPro" id="IPR011545">
    <property type="entry name" value="DEAD/DEAH_box_helicase_dom"/>
</dbReference>
<dbReference type="GO" id="GO:0003676">
    <property type="term" value="F:nucleic acid binding"/>
    <property type="evidence" value="ECO:0007669"/>
    <property type="project" value="InterPro"/>
</dbReference>
<dbReference type="PROSITE" id="PS51192">
    <property type="entry name" value="HELICASE_ATP_BIND_1"/>
    <property type="match status" value="1"/>
</dbReference>
<dbReference type="RefSeq" id="XP_003057071.1">
    <property type="nucleotide sequence ID" value="XM_003057025.1"/>
</dbReference>
<reference evidence="7 8" key="1">
    <citation type="journal article" date="2009" name="Science">
        <title>Green evolution and dynamic adaptations revealed by genomes of the marine picoeukaryotes Micromonas.</title>
        <authorList>
            <person name="Worden A.Z."/>
            <person name="Lee J.H."/>
            <person name="Mock T."/>
            <person name="Rouze P."/>
            <person name="Simmons M.P."/>
            <person name="Aerts A.L."/>
            <person name="Allen A.E."/>
            <person name="Cuvelier M.L."/>
            <person name="Derelle E."/>
            <person name="Everett M.V."/>
            <person name="Foulon E."/>
            <person name="Grimwood J."/>
            <person name="Gundlach H."/>
            <person name="Henrissat B."/>
            <person name="Napoli C."/>
            <person name="McDonald S.M."/>
            <person name="Parker M.S."/>
            <person name="Rombauts S."/>
            <person name="Salamov A."/>
            <person name="Von Dassow P."/>
            <person name="Badger J.H."/>
            <person name="Coutinho P.M."/>
            <person name="Demir E."/>
            <person name="Dubchak I."/>
            <person name="Gentemann C."/>
            <person name="Eikrem W."/>
            <person name="Gready J.E."/>
            <person name="John U."/>
            <person name="Lanier W."/>
            <person name="Lindquist E.A."/>
            <person name="Lucas S."/>
            <person name="Mayer K.F."/>
            <person name="Moreau H."/>
            <person name="Not F."/>
            <person name="Otillar R."/>
            <person name="Panaud O."/>
            <person name="Pangilinan J."/>
            <person name="Paulsen I."/>
            <person name="Piegu B."/>
            <person name="Poliakov A."/>
            <person name="Robbens S."/>
            <person name="Schmutz J."/>
            <person name="Toulza E."/>
            <person name="Wyss T."/>
            <person name="Zelensky A."/>
            <person name="Zhou K."/>
            <person name="Armbrust E.V."/>
            <person name="Bhattacharya D."/>
            <person name="Goodenough U.W."/>
            <person name="Van de Peer Y."/>
            <person name="Grigoriev I.V."/>
        </authorList>
    </citation>
    <scope>NUCLEOTIDE SEQUENCE [LARGE SCALE GENOMIC DNA]</scope>
    <source>
        <strain evidence="7 8">CCMP1545</strain>
    </source>
</reference>
<dbReference type="OrthoDB" id="64767at2759"/>
<evidence type="ECO:0000256" key="2">
    <source>
        <dbReference type="ARBA" id="ARBA00022801"/>
    </source>
</evidence>
<dbReference type="PROSITE" id="PS51194">
    <property type="entry name" value="HELICASE_CTER"/>
    <property type="match status" value="1"/>
</dbReference>
<evidence type="ECO:0000256" key="1">
    <source>
        <dbReference type="ARBA" id="ARBA00022741"/>
    </source>
</evidence>
<keyword evidence="3" id="KW-0347">Helicase</keyword>
<dbReference type="InterPro" id="IPR050699">
    <property type="entry name" value="RNA-DNA_Helicase"/>
</dbReference>
<accession>C1MNA5</accession>
<dbReference type="Pfam" id="PF00270">
    <property type="entry name" value="DEAD"/>
    <property type="match status" value="1"/>
</dbReference>
<organism evidence="8">
    <name type="scientific">Micromonas pusilla (strain CCMP1545)</name>
    <name type="common">Picoplanktonic green alga</name>
    <dbReference type="NCBI Taxonomy" id="564608"/>
    <lineage>
        <taxon>Eukaryota</taxon>
        <taxon>Viridiplantae</taxon>
        <taxon>Chlorophyta</taxon>
        <taxon>Mamiellophyceae</taxon>
        <taxon>Mamiellales</taxon>
        <taxon>Mamiellaceae</taxon>
        <taxon>Micromonas</taxon>
    </lineage>
</organism>
<dbReference type="GO" id="GO:0005524">
    <property type="term" value="F:ATP binding"/>
    <property type="evidence" value="ECO:0007669"/>
    <property type="project" value="UniProtKB-KW"/>
</dbReference>
<dbReference type="InterPro" id="IPR021904">
    <property type="entry name" value="DUF3516"/>
</dbReference>
<name>C1MNA5_MICPC</name>
<dbReference type="SMART" id="SM00490">
    <property type="entry name" value="HELICc"/>
    <property type="match status" value="1"/>
</dbReference>
<dbReference type="GO" id="GO:0016787">
    <property type="term" value="F:hydrolase activity"/>
    <property type="evidence" value="ECO:0007669"/>
    <property type="project" value="UniProtKB-KW"/>
</dbReference>
<evidence type="ECO:0000259" key="5">
    <source>
        <dbReference type="PROSITE" id="PS51192"/>
    </source>
</evidence>
<evidence type="ECO:0000256" key="4">
    <source>
        <dbReference type="ARBA" id="ARBA00022840"/>
    </source>
</evidence>
<dbReference type="PANTHER" id="PTHR12131:SF1">
    <property type="entry name" value="ATP-DEPENDENT RNA HELICASE SUPV3L1, MITOCHONDRIAL-RELATED"/>
    <property type="match status" value="1"/>
</dbReference>
<evidence type="ECO:0000313" key="7">
    <source>
        <dbReference type="EMBL" id="EEH58716.1"/>
    </source>
</evidence>
<dbReference type="Pfam" id="PF12029">
    <property type="entry name" value="DUF3516"/>
    <property type="match status" value="1"/>
</dbReference>
<dbReference type="Gene3D" id="3.40.50.300">
    <property type="entry name" value="P-loop containing nucleotide triphosphate hydrolases"/>
    <property type="match status" value="2"/>
</dbReference>
<proteinExistence type="predicted"/>
<keyword evidence="1" id="KW-0547">Nucleotide-binding</keyword>
<evidence type="ECO:0000313" key="8">
    <source>
        <dbReference type="Proteomes" id="UP000001876"/>
    </source>
</evidence>
<dbReference type="SUPFAM" id="SSF52540">
    <property type="entry name" value="P-loop containing nucleoside triphosphate hydrolases"/>
    <property type="match status" value="1"/>
</dbReference>
<dbReference type="Proteomes" id="UP000001876">
    <property type="component" value="Unassembled WGS sequence"/>
</dbReference>
<dbReference type="GO" id="GO:0004386">
    <property type="term" value="F:helicase activity"/>
    <property type="evidence" value="ECO:0007669"/>
    <property type="project" value="UniProtKB-KW"/>
</dbReference>
<dbReference type="PANTHER" id="PTHR12131">
    <property type="entry name" value="ATP-DEPENDENT RNA AND DNA HELICASE"/>
    <property type="match status" value="1"/>
</dbReference>
<sequence>MELCEGNNVLLTTPTGSGKTLVATAAIAAATARGDAAWYTAPLKALVTEKFFQLVGDFGAKNVGLLTGDASVNPTAPIICCTAEVLANAALRRGRELDCGLIVADEFHYYGDRDRGWAWQVPMVELPDAQARSASSHWSPYDRFLLMSATFGDASKFQALLAKNAAGRECAIVGSDAERPVPLAFEYRETPLLESIQEIVERKKAPVYVVNFTQRSANERAQDLCSSITLTGDEKAAIAEEMRGFKFDTPVGNELRRFISHGVGVHHAGLLPKYRLLVEKLAGKGLLKCVCGTDTLGVGVNVPIRTVLFTQLCKFDGNKVRLLSTREFQQIAGRAGRRGFDDEGHVWCQAPAHVVENKRAEAKAAAAAEKSGKKAKKIKKSQPPEKGFVQWNADTFKRMETSSPETLDSSFEVTHGMLLAVLSRYGDGKKSLYDLLVRNHEPLIRRRRHQKRAITMYRSLRDAGIIQEAGTMDVGGRSVTLGFDLQDQFSLTQPLSLFAVQFLPTLLRKYGESRSRLRDEAYALDVLSVLEAVLDTPQAVTYAQVNRMKRRAIASMKNDGVEYDDRMKTIETMDYPRPLEDELEAAYEPFQKNHPYVGNESLKCKSIAREMYDLGLSFNEYVVHHGLNRSEGAVLRYLTDAYKSLVQNVPENLKSQGVNDLEEWLGESIRQVDSSLIDEWEALKDPAAAAAAAADPEGAAAAAAKAKALAEPPGRFIQSRAFRVMVRNGAFRWAQLVSDSEEEDIAELAKYLPPTGRDKPWAAEELWGQIEPYWRSHASLDVSHDARAPEYFDLRDEDDDGNALEDGIWRVTQRLVDPAGDLDWVVDGEVDLKASEEEGRAVLRLGGIRREGGIAVEDDAEEEEGTTSRAAAVAIPDEDDLWAAYEEEEEEE</sequence>
<dbReference type="AlphaFoldDB" id="C1MNA5"/>
<dbReference type="InterPro" id="IPR001650">
    <property type="entry name" value="Helicase_C-like"/>
</dbReference>
<dbReference type="GeneID" id="9682984"/>
<dbReference type="InterPro" id="IPR014001">
    <property type="entry name" value="Helicase_ATP-bd"/>
</dbReference>
<dbReference type="OMA" id="DEFHFYA"/>
<dbReference type="SMART" id="SM00487">
    <property type="entry name" value="DEXDc"/>
    <property type="match status" value="1"/>
</dbReference>
<protein>
    <submittedName>
        <fullName evidence="7">Predicted protein</fullName>
    </submittedName>
</protein>
<dbReference type="STRING" id="564608.C1MNA5"/>
<keyword evidence="4" id="KW-0067">ATP-binding</keyword>
<feature type="domain" description="Helicase C-terminal" evidence="6">
    <location>
        <begin position="191"/>
        <end position="386"/>
    </location>
</feature>
<gene>
    <name evidence="7" type="ORF">MICPUCDRAFT_26057</name>
</gene>
<dbReference type="KEGG" id="mpp:MICPUCDRAFT_26057"/>
<dbReference type="eggNOG" id="KOG0948">
    <property type="taxonomic scope" value="Eukaryota"/>
</dbReference>
<dbReference type="EMBL" id="GG663737">
    <property type="protein sequence ID" value="EEH58716.1"/>
    <property type="molecule type" value="Genomic_DNA"/>
</dbReference>
<keyword evidence="8" id="KW-1185">Reference proteome</keyword>